<feature type="domain" description="DUF11" evidence="1">
    <location>
        <begin position="3271"/>
        <end position="3374"/>
    </location>
</feature>
<feature type="domain" description="DUF11" evidence="1">
    <location>
        <begin position="3651"/>
        <end position="3751"/>
    </location>
</feature>
<feature type="domain" description="DUF11" evidence="1">
    <location>
        <begin position="748"/>
        <end position="849"/>
    </location>
</feature>
<protein>
    <submittedName>
        <fullName evidence="2">Cell surface protein</fullName>
    </submittedName>
</protein>
<feature type="domain" description="DUF11" evidence="1">
    <location>
        <begin position="2479"/>
        <end position="2577"/>
    </location>
</feature>
<feature type="domain" description="DUF11" evidence="1">
    <location>
        <begin position="617"/>
        <end position="712"/>
    </location>
</feature>
<feature type="domain" description="DUF11" evidence="1">
    <location>
        <begin position="879"/>
        <end position="991"/>
    </location>
</feature>
<feature type="domain" description="DUF11" evidence="1">
    <location>
        <begin position="2738"/>
        <end position="2845"/>
    </location>
</feature>
<dbReference type="PANTHER" id="PTHR34819:SF3">
    <property type="entry name" value="CELL SURFACE PROTEIN"/>
    <property type="match status" value="1"/>
</dbReference>
<feature type="domain" description="DUF11" evidence="1">
    <location>
        <begin position="3005"/>
        <end position="3088"/>
    </location>
</feature>
<dbReference type="SUPFAM" id="SSF49401">
    <property type="entry name" value="Bacterial adhesins"/>
    <property type="match status" value="1"/>
</dbReference>
<feature type="domain" description="DUF11" evidence="1">
    <location>
        <begin position="3778"/>
        <end position="3878"/>
    </location>
</feature>
<evidence type="ECO:0000313" key="3">
    <source>
        <dbReference type="Proteomes" id="UP000225910"/>
    </source>
</evidence>
<proteinExistence type="predicted"/>
<feature type="domain" description="DUF11" evidence="1">
    <location>
        <begin position="2344"/>
        <end position="2454"/>
    </location>
</feature>
<dbReference type="PANTHER" id="PTHR34819">
    <property type="entry name" value="LARGE CYSTEINE-RICH PERIPLASMIC PROTEIN OMCB"/>
    <property type="match status" value="1"/>
</dbReference>
<feature type="domain" description="DUF11" evidence="1">
    <location>
        <begin position="352"/>
        <end position="454"/>
    </location>
</feature>
<gene>
    <name evidence="2" type="ORF">COK81_03745</name>
</gene>
<reference evidence="2 3" key="1">
    <citation type="submission" date="2017-09" db="EMBL/GenBank/DDBJ databases">
        <title>Large-scale bioinformatics analysis of Bacillus genomes uncovers conserved roles of natural products in bacterial physiology.</title>
        <authorList>
            <consortium name="Agbiome Team Llc"/>
            <person name="Bleich R.M."/>
            <person name="Grubbs K.J."/>
            <person name="Santa Maria K.C."/>
            <person name="Allen S.E."/>
            <person name="Farag S."/>
            <person name="Shank E.A."/>
            <person name="Bowers A."/>
        </authorList>
    </citation>
    <scope>NUCLEOTIDE SEQUENCE [LARGE SCALE GENOMIC DNA]</scope>
    <source>
        <strain evidence="2 3">AFS064137</strain>
    </source>
</reference>
<organism evidence="2 3">
    <name type="scientific">Bacillus thuringiensis</name>
    <dbReference type="NCBI Taxonomy" id="1428"/>
    <lineage>
        <taxon>Bacteria</taxon>
        <taxon>Bacillati</taxon>
        <taxon>Bacillota</taxon>
        <taxon>Bacilli</taxon>
        <taxon>Bacillales</taxon>
        <taxon>Bacillaceae</taxon>
        <taxon>Bacillus</taxon>
        <taxon>Bacillus cereus group</taxon>
    </lineage>
</organism>
<feature type="domain" description="DUF11" evidence="1">
    <location>
        <begin position="2082"/>
        <end position="2188"/>
    </location>
</feature>
<feature type="domain" description="DUF11" evidence="1">
    <location>
        <begin position="4042"/>
        <end position="4141"/>
    </location>
</feature>
<evidence type="ECO:0000313" key="2">
    <source>
        <dbReference type="EMBL" id="PFT99487.1"/>
    </source>
</evidence>
<dbReference type="InterPro" id="IPR008966">
    <property type="entry name" value="Adhesion_dom_sf"/>
</dbReference>
<comment type="caution">
    <text evidence="2">The sequence shown here is derived from an EMBL/GenBank/DDBJ whole genome shotgun (WGS) entry which is preliminary data.</text>
</comment>
<evidence type="ECO:0000259" key="1">
    <source>
        <dbReference type="Pfam" id="PF01345"/>
    </source>
</evidence>
<feature type="domain" description="DUF11" evidence="1">
    <location>
        <begin position="4171"/>
        <end position="4274"/>
    </location>
</feature>
<feature type="domain" description="DUF11" evidence="1">
    <location>
        <begin position="1142"/>
        <end position="1253"/>
    </location>
</feature>
<sequence>MPITNRFSTTTNGALAITGNTLGLSKISNQNRAGTIGAIGAFVTTNTALQVTTFPAGTTLNYTQNSSTAILNIPAGSTILYAELVWGGNYLSRDQNITSVLGNPVSFTTPVSTYSITPSAVTASNQTFVSNSITFGFYTRSADVTTLIQAGGSGSYTTGAVPGLVDPIDASNGTINSAGWTLIVAYQNGTLPARNLTIYVAGNRVSAETGSADVSVSGFLTPSGGPVSGRLFLSSTEGDADLTGDQALFGPNFSSLNALSGPNNAINNFFGSQVNNAAGNLDTTGTFGTRNQSASTSTNISAGRQGWDITSIDISPYLTNSQVSAAIRLTTNGDAYMLNTVGLQININSPNIQTTKSVNKSVAAIGDILTYTVTIPNTGLLPANNAIFIDSLPNGTSFIPGTVTVDNVPQTNANPAAGISLGTINNGASRIVTFQATVVSLPSQNPISNTANITFQYTPIAGGTTFNGLATSNSAGTQINLADINGTKSVNKLFTDIGETLTYSIALANIGNIAATNVIYTDPIPSGTTFIPGSVTVNGVTQAGANPANGIQIGSIAANSTTTISFQVLVPSIPQTNPILNSGTTTYQYIPVPNQPAVSGTDTTNIVSTQVNNVTVTMTKAVDKNFADIGDTLTYTVSFTGTGNTNANNVIFTDVIPTGTTFVLNSLTIDGTTQVGANPATGVNIGSITSGTTKNVAFQVVINTIPTSNVVSNGSSASYQYTVNPSQSPVTKNISSNLVSTQINNANVTLTKSTNKQFATIGETISYTILITNSGNAAANNVQLTDPLPNGTILTPGTVTLNGVLQNVDSLVALPIGTIPGGATFTLSFQVTVINITAQNPIINNAFASYIYTVNPSLPPTSKTANSNSVTSTIRLANLHVNKSVDKTFAEVGDVLTYTFALTNDGNVAANNILLSDSIANGTAFVPNSVIVNSVTQPGVTPASINIGSINANTTITASFQVVITSIPNPNPISNSASISYNFIVDPNTSPVSKNTTSTTTFTQVNDANVISAKTVDREFATVGDILTYTVTLTNAGSVSADSPTFVDTNPDGTTFIPNTFLINGVLQNNADPNIGVPLPSIAANGSLTVSYQVTVNSLPTQNPTLNSSSTQYSFILNPGDPPTIETSVSNTVSTQINLANVVIVKEVDLTIADVGQPITYTISLANLGNTTANNVIVTDIIPNGSTIVPNSIFIGGTLQLGADPSTGLQVGSIPSGGFTTIVFQISTNGLPSPNPIQNSAVLQYSFIADPNLPALVRNTASNIVTTQINTANIVATKLTSTNFADVGDVILYATILTNNGNIPAANVTFTDIIPAGTLFIPNTVTINNVPVANANPATGISIGTIGANSSRTVAFQVFVPTIPAVNPITNQSSTTFQYTYDPSKPAVMQMVASNTVQTTINNASIAATKSADKQFANVNDIITYTTTLTNNGNTLALNVIFTDVIPNGTSFIPNSVTVNGNTLPNVNPASGIAIDPINPNANTIISFQVQVNSIPNPNPIPNQSNTTYQYVVDPNLPPASANTLSNVITTQINNATIVATKSVNTPTAAIGDIVTYTIAVTNTGNIPASATVLTDGLGAGASFIQNSVTINNVPQPGLDPSLGVHLADISPGDTVFITFQAQILAIPPSGTLTNNALVNYEYTVNPNQSPAVGSTVTNTTVTPIIDATLVINKSASTTFATIGDTITFTSAVTNNGNTTANNIIFTDTIPNGTTFIPNSFKINGVTVPNANPQNGINIGNLNSNASATLSFQVNITTIPNPNPIPNKSSLQYSFIVDINEPPVSRTVKSNKTFTQVNTASVIATKTASSAFAAVGDTITYTTTLTNSGNTTANTPVFIDILPPELSFVPDSVQINTIPQLGFRPDSGISLDSIPVGETTTISFQAIVGSIPATNPTLNQSSTTYLIIVDPTQPPVTETATSNPTLVQINEAIIQATKSVDRLFSDVAPGNSFLTYTVLLDNIGNTTATNIIFTDPIPNNTVFIEDSVRVGGVLLPGVNPANGIPIGDIIAGDFINVTFRVQVVSIPNPIFTIGPGGPNSPVVNGASIDYQFMTGPNLPLVSRNTTSNPVSTQINSGEIVAIKSVDKTFATIGDTISYTITLSNPGNVTSQNIIFTDTLPDGTTFISGTLTNDSGTQQIGNPTNGIQIGNINPSGTAIITLNVLVTNIPSINPISNFSSVQFAHVVDPSQPAVTQTNVSNAVSTTINSAILTTQKSVDKSIISVGDTITYTTTITNTGNTTATNITFTSAIPANTTFIPNSVKINGVQQSGAQPALGVTIPNITPGETVTVTFQANVLSVPPSSSIMGNDTILYSYTVDPNGTPITTSTSTNIVTNPVLDAMITMVKSVDQTIVTLGDTITYTTILTNNGNTNATNITFTDLIPDGTTFIPNSVTINGSTHIELDPNTGITIGSIAPNNSISIAFQVTATSTPNQNPVANSATASYTFIADPNAPIVSRNVTSNTVFTTINTANILSLKQVDKSFSRIGDTLTYTVVLTNNGNSSAQNVIFTDTVPSVTTFIANTFSINGVPQSGADPSNGVNIGTITAGTTVTVSFQVTVTSLPNQNPIVNFSSTSYQLVSPPDAETSISNPVSTQINEAILSMTKNESVSFADIGQTAFYTTSLTNVGNTDATNIVFTDALPSGLTFVPNTLTVDGILQPNADPNTGVLLATLPPNEIYSIVFQVTVNNIPPSNPAPNTASTTYEFTVDPVNPPVSSAATSNTTLLQINNATIISTKTADLTFADVGNTITFTLNLPNTGNVTATDVTIIDILDSNLSFVPNSFTANGQTIPNADLSTGVNIGSINGGNTAIVTFQATVITLPTLNPISNSASTTYHYVVDPSQPLITTSNQSNTTTPQINSAILTAQKNSNVSTVDIGQDITYTVTITNSGNVSATNVIFTDLIPDGTSFEPNSFTLNGTSIPNADIITGVPIGDIAPNESVIVAFHINANEIPPINPITNQASVSFQHIVNPANPPVSKNIISNNVTTKIESAILNTIKIGDKTFATIGDTITYTTTITNTGNIPANNVVFSDPIPSWTQFVVGSVIVDGTPLPSASIIDGVGINTINPNQTVTIIFQVQIVSNPTTFTPELQNLGFVNFQYNVGNVLLAQPGNVETNVFVTSINTAILSAVKTANTAFANIGDTITYTVSIQNNGNTNATNVNFSDPVPAGTIFVENSFAVNGNTLPGANPNNGVNIGTVSAGSSLTVTFQVIVTSTPPSNPITNVASIQYAFIVDPASPPVTGTINSNSASTQINNATVTTVLQANRTIVSIGDVITYTATLTNTGNFPANSVLLINGVPEGALFVPNSVTLNGISLPDASPTLGIPVGIIAPGDSATITFQFLASSIPPQGAIINQALTSYTYIVDPSQPPVTATSSSNTVNTAVVDASLSAIKSTDSLVQSTDGTIPITNTLLLDAIASGTTFVPNSILVDGVPRPNENPITGINLDIILPNNTIIVTFQVSVVSIPPQNNINNIAVIHYEYRPDPSTPPISETTSSNATNIQFIDAILIATKSANTVLATIDETIEYTVFIQNNGSATTNSIFFTDTIADGTVFIPGSVIVNNTVLPAADPNIGFSIPNVAAGQMATITFQVSVTNLPTVNPTPNTANIAYDFIFNPDFAPIQKSTTSNTTFVQINDADIVSLKTVDLTSVTIGDILTYTTTLTNTGNTDATAVVFTDNIPDGTTFIDGSVLVNNIPQLNANPSVGILVGTIATNISIPVTFSVTVVALPASGHVQNQSTSRYTINVEEQISTSNITFTEVISANVIATKTTPIQYADLQTIIPYTISIINNGNIQVENIIVTDIIPANTSFIENSVIVNGNARPNDNPLNGIQIDTIPPNTTATILFQVRVTSIPQTNPISNTSTIEYEYTVPDRPPITETIISSAAATEINHANLNSNKAVDLTFATVGDTLTYTITLSQTGNVAVNDVIIQDIIPQGTTFIENSVIVNGETLPGVNPVSGIPIGTITIGGDAIVSFQVTVTSIPTPNELNNNAITTFNYIVNPNNVPVTNTTTTNTVTTTVQNDNVIAIKAVDFTSALPGQTLTYTITITNNGNIIIEDLLLVDTAPADTTFVIGSVTINGINQPNANPENGITLGNLAPNESVIITFQVTISSSTLQSTINNDATISYTPIVGPIQPPITITKQTNTVTTTVVDPMVDIEKTADKSIVVIGDIITFTLAVFNHSPIPTISTSVIDSIPAGTTFIENSVTINGTPVPNVRPDTGINIGSLPADSVATITLQVLVTSIPLNSTIINSATVTAAFQLTPQDPIITFIVNSNIVRIPIQFITATVTKNASVSSAYLNQYFDYTVRITNTSKISLSNISLQDTIPAGLQFINGTVFINGERSPLANPNIGFLVATNLEPNETIIVLFTVQVISPPVNNEFKNTANISLQLQVSPTDPPITVTVTSNENIVTFVPENPDEALPNLNCFFDGERFIRITPRNVRNYLWTWIWWK</sequence>
<feature type="domain" description="DUF11" evidence="1">
    <location>
        <begin position="3133"/>
        <end position="3242"/>
    </location>
</feature>
<dbReference type="NCBIfam" id="TIGR01451">
    <property type="entry name" value="B_ant_repeat"/>
    <property type="match status" value="30"/>
</dbReference>
<name>A0A9X7B3S4_BACTU</name>
<dbReference type="InterPro" id="IPR051172">
    <property type="entry name" value="Chlamydia_OmcB"/>
</dbReference>
<dbReference type="RefSeq" id="WP_098678418.1">
    <property type="nucleotide sequence ID" value="NZ_NVCU01000037.1"/>
</dbReference>
<dbReference type="EMBL" id="NVCU01000037">
    <property type="protein sequence ID" value="PFT99487.1"/>
    <property type="molecule type" value="Genomic_DNA"/>
</dbReference>
<feature type="domain" description="DUF11" evidence="1">
    <location>
        <begin position="1013"/>
        <end position="1106"/>
    </location>
</feature>
<feature type="domain" description="DUF11" evidence="1">
    <location>
        <begin position="2213"/>
        <end position="2322"/>
    </location>
</feature>
<feature type="domain" description="DUF11" evidence="1">
    <location>
        <begin position="2870"/>
        <end position="2970"/>
    </location>
</feature>
<feature type="domain" description="DUF11" evidence="1">
    <location>
        <begin position="2603"/>
        <end position="2712"/>
    </location>
</feature>
<feature type="domain" description="DUF11" evidence="1">
    <location>
        <begin position="1406"/>
        <end position="1517"/>
    </location>
</feature>
<feature type="domain" description="DUF11" evidence="1">
    <location>
        <begin position="1670"/>
        <end position="1760"/>
    </location>
</feature>
<feature type="domain" description="DUF11" evidence="1">
    <location>
        <begin position="1540"/>
        <end position="1649"/>
    </location>
</feature>
<feature type="domain" description="DUF11" evidence="1">
    <location>
        <begin position="483"/>
        <end position="585"/>
    </location>
</feature>
<dbReference type="InterPro" id="IPR001434">
    <property type="entry name" value="OmcB-like_DUF11"/>
</dbReference>
<dbReference type="Pfam" id="PF01345">
    <property type="entry name" value="DUF11"/>
    <property type="match status" value="26"/>
</dbReference>
<feature type="domain" description="DUF11" evidence="1">
    <location>
        <begin position="1805"/>
        <end position="1904"/>
    </location>
</feature>
<feature type="domain" description="DUF11" evidence="1">
    <location>
        <begin position="4304"/>
        <end position="4406"/>
    </location>
</feature>
<accession>A0A9X7B3S4</accession>
<dbReference type="Proteomes" id="UP000225910">
    <property type="component" value="Unassembled WGS sequence"/>
</dbReference>
<dbReference type="Gene3D" id="2.60.40.740">
    <property type="match status" value="22"/>
</dbReference>
<dbReference type="InterPro" id="IPR047589">
    <property type="entry name" value="DUF11_rpt"/>
</dbReference>